<accession>A0A6A5KS46</accession>
<evidence type="ECO:0000313" key="1">
    <source>
        <dbReference type="EMBL" id="KAF1837776.1"/>
    </source>
</evidence>
<proteinExistence type="predicted"/>
<reference evidence="1" key="1">
    <citation type="submission" date="2020-01" db="EMBL/GenBank/DDBJ databases">
        <authorList>
            <consortium name="DOE Joint Genome Institute"/>
            <person name="Haridas S."/>
            <person name="Albert R."/>
            <person name="Binder M."/>
            <person name="Bloem J."/>
            <person name="Labutti K."/>
            <person name="Salamov A."/>
            <person name="Andreopoulos B."/>
            <person name="Baker S.E."/>
            <person name="Barry K."/>
            <person name="Bills G."/>
            <person name="Bluhm B.H."/>
            <person name="Cannon C."/>
            <person name="Castanera R."/>
            <person name="Culley D.E."/>
            <person name="Daum C."/>
            <person name="Ezra D."/>
            <person name="Gonzalez J.B."/>
            <person name="Henrissat B."/>
            <person name="Kuo A."/>
            <person name="Liang C."/>
            <person name="Lipzen A."/>
            <person name="Lutzoni F."/>
            <person name="Magnuson J."/>
            <person name="Mondo S."/>
            <person name="Nolan M."/>
            <person name="Ohm R."/>
            <person name="Pangilinan J."/>
            <person name="Park H.-J."/>
            <person name="Ramirez L."/>
            <person name="Alfaro M."/>
            <person name="Sun H."/>
            <person name="Tritt A."/>
            <person name="Yoshinaga Y."/>
            <person name="Zwiers L.-H."/>
            <person name="Turgeon B.G."/>
            <person name="Goodwin S.B."/>
            <person name="Spatafora J.W."/>
            <person name="Crous P.W."/>
            <person name="Grigoriev I.V."/>
        </authorList>
    </citation>
    <scope>NUCLEOTIDE SEQUENCE</scope>
    <source>
        <strain evidence="1">P77</strain>
    </source>
</reference>
<gene>
    <name evidence="1" type="ORF">BDW02DRAFT_97133</name>
</gene>
<organism evidence="1 2">
    <name type="scientific">Decorospora gaudefroyi</name>
    <dbReference type="NCBI Taxonomy" id="184978"/>
    <lineage>
        <taxon>Eukaryota</taxon>
        <taxon>Fungi</taxon>
        <taxon>Dikarya</taxon>
        <taxon>Ascomycota</taxon>
        <taxon>Pezizomycotina</taxon>
        <taxon>Dothideomycetes</taxon>
        <taxon>Pleosporomycetidae</taxon>
        <taxon>Pleosporales</taxon>
        <taxon>Pleosporineae</taxon>
        <taxon>Pleosporaceae</taxon>
        <taxon>Decorospora</taxon>
    </lineage>
</organism>
<dbReference type="Proteomes" id="UP000800040">
    <property type="component" value="Unassembled WGS sequence"/>
</dbReference>
<keyword evidence="2" id="KW-1185">Reference proteome</keyword>
<dbReference type="EMBL" id="ML975258">
    <property type="protein sequence ID" value="KAF1837776.1"/>
    <property type="molecule type" value="Genomic_DNA"/>
</dbReference>
<protein>
    <submittedName>
        <fullName evidence="1">Uncharacterized protein</fullName>
    </submittedName>
</protein>
<sequence length="166" mass="18740">MSNTTRKVSVLGLRILEVTDRRPVCVKGENSRQRLRGVEIFKRTGAKIVPGLKIFPRLTEARREIGCCASAYRGFSAGHDRGNTESDSICESEHIVLSYVAPERKPIGLSGDGHQRLPLGMRHQHTPSTSSHQQHTFPVLSTLARPRRYRLLWESAFVPLPRCSRR</sequence>
<name>A0A6A5KS46_9PLEO</name>
<dbReference type="AlphaFoldDB" id="A0A6A5KS46"/>
<evidence type="ECO:0000313" key="2">
    <source>
        <dbReference type="Proteomes" id="UP000800040"/>
    </source>
</evidence>